<dbReference type="PANTHER" id="PTHR42866">
    <property type="entry name" value="3-DEOXY-MANNO-OCTULOSONATE CYTIDYLYLTRANSFERASE"/>
    <property type="match status" value="1"/>
</dbReference>
<dbReference type="InterPro" id="IPR003329">
    <property type="entry name" value="Cytidylyl_trans"/>
</dbReference>
<keyword evidence="4" id="KW-1185">Reference proteome</keyword>
<dbReference type="Gramene" id="Solyc07g063165.1.1">
    <property type="protein sequence ID" value="Solyc07g063165.1.1"/>
    <property type="gene ID" value="Solyc07g063165.1"/>
</dbReference>
<accession>A0A3Q7HH17</accession>
<keyword evidence="2" id="KW-0548">Nucleotidyltransferase</keyword>
<dbReference type="PANTHER" id="PTHR42866:SF2">
    <property type="entry name" value="3-DEOXY-MANNO-OCTULOSONATE CYTIDYLYLTRANSFERASE, MITOCHONDRIAL"/>
    <property type="match status" value="1"/>
</dbReference>
<dbReference type="Gene3D" id="3.90.550.10">
    <property type="entry name" value="Spore Coat Polysaccharide Biosynthesis Protein SpsA, Chain A"/>
    <property type="match status" value="1"/>
</dbReference>
<dbReference type="Pfam" id="PF02348">
    <property type="entry name" value="CTP_transf_3"/>
    <property type="match status" value="1"/>
</dbReference>
<evidence type="ECO:0000313" key="3">
    <source>
        <dbReference type="EnsemblPlants" id="Solyc07g063165.1.1"/>
    </source>
</evidence>
<dbReference type="Proteomes" id="UP000004994">
    <property type="component" value="Chromosome 7"/>
</dbReference>
<dbReference type="InParanoid" id="A0A3Q7HH17"/>
<sequence>MAAVSRFQSLTNKTSLQNIIHRQLLRPGATTAAASVGSSIISPQFQPKSILTGHFSDSKKLSVSNADEFLLNWNFPIGIGSGLPVFDLSLMELRGSRSTILVRTLSNPSGFRAGSSELLQRAWEQAKLAATLDHVGTERCNEAFQKLGKKCNIVVNIQGDEPLIEPEIIDEGDKKLTMRLMVLTPRKM</sequence>
<proteinExistence type="predicted"/>
<dbReference type="AlphaFoldDB" id="A0A3Q7HH17"/>
<dbReference type="InterPro" id="IPR029044">
    <property type="entry name" value="Nucleotide-diphossugar_trans"/>
</dbReference>
<dbReference type="STRING" id="4081.A0A3Q7HH17"/>
<keyword evidence="1" id="KW-0808">Transferase</keyword>
<protein>
    <submittedName>
        <fullName evidence="3">Uncharacterized protein</fullName>
    </submittedName>
</protein>
<reference evidence="3" key="1">
    <citation type="journal article" date="2012" name="Nature">
        <title>The tomato genome sequence provides insights into fleshy fruit evolution.</title>
        <authorList>
            <consortium name="Tomato Genome Consortium"/>
        </authorList>
    </citation>
    <scope>NUCLEOTIDE SEQUENCE [LARGE SCALE GENOMIC DNA]</scope>
    <source>
        <strain evidence="3">cv. Heinz 1706</strain>
    </source>
</reference>
<evidence type="ECO:0000313" key="4">
    <source>
        <dbReference type="Proteomes" id="UP000004994"/>
    </source>
</evidence>
<dbReference type="PaxDb" id="4081-Solyc07g063170.1.1"/>
<dbReference type="EnsemblPlants" id="Solyc07g063165.1.1">
    <property type="protein sequence ID" value="Solyc07g063165.1.1"/>
    <property type="gene ID" value="Solyc07g063165.1"/>
</dbReference>
<evidence type="ECO:0000256" key="2">
    <source>
        <dbReference type="ARBA" id="ARBA00022695"/>
    </source>
</evidence>
<evidence type="ECO:0000256" key="1">
    <source>
        <dbReference type="ARBA" id="ARBA00022679"/>
    </source>
</evidence>
<reference evidence="3" key="2">
    <citation type="submission" date="2019-01" db="UniProtKB">
        <authorList>
            <consortium name="EnsemblPlants"/>
        </authorList>
    </citation>
    <scope>IDENTIFICATION</scope>
    <source>
        <strain evidence="3">cv. Heinz 1706</strain>
    </source>
</reference>
<organism evidence="3">
    <name type="scientific">Solanum lycopersicum</name>
    <name type="common">Tomato</name>
    <name type="synonym">Lycopersicon esculentum</name>
    <dbReference type="NCBI Taxonomy" id="4081"/>
    <lineage>
        <taxon>Eukaryota</taxon>
        <taxon>Viridiplantae</taxon>
        <taxon>Streptophyta</taxon>
        <taxon>Embryophyta</taxon>
        <taxon>Tracheophyta</taxon>
        <taxon>Spermatophyta</taxon>
        <taxon>Magnoliopsida</taxon>
        <taxon>eudicotyledons</taxon>
        <taxon>Gunneridae</taxon>
        <taxon>Pentapetalae</taxon>
        <taxon>asterids</taxon>
        <taxon>lamiids</taxon>
        <taxon>Solanales</taxon>
        <taxon>Solanaceae</taxon>
        <taxon>Solanoideae</taxon>
        <taxon>Solaneae</taxon>
        <taxon>Solanum</taxon>
        <taxon>Solanum subgen. Lycopersicon</taxon>
    </lineage>
</organism>
<name>A0A3Q7HH17_SOLLC</name>
<dbReference type="GO" id="GO:0016779">
    <property type="term" value="F:nucleotidyltransferase activity"/>
    <property type="evidence" value="ECO:0007669"/>
    <property type="project" value="UniProtKB-KW"/>
</dbReference>